<keyword evidence="3" id="KW-1185">Reference proteome</keyword>
<organism evidence="2 3">
    <name type="scientific">Hibiscus sabdariffa</name>
    <name type="common">roselle</name>
    <dbReference type="NCBI Taxonomy" id="183260"/>
    <lineage>
        <taxon>Eukaryota</taxon>
        <taxon>Viridiplantae</taxon>
        <taxon>Streptophyta</taxon>
        <taxon>Embryophyta</taxon>
        <taxon>Tracheophyta</taxon>
        <taxon>Spermatophyta</taxon>
        <taxon>Magnoliopsida</taxon>
        <taxon>eudicotyledons</taxon>
        <taxon>Gunneridae</taxon>
        <taxon>Pentapetalae</taxon>
        <taxon>rosids</taxon>
        <taxon>malvids</taxon>
        <taxon>Malvales</taxon>
        <taxon>Malvaceae</taxon>
        <taxon>Malvoideae</taxon>
        <taxon>Hibiscus</taxon>
    </lineage>
</organism>
<dbReference type="Proteomes" id="UP001396334">
    <property type="component" value="Unassembled WGS sequence"/>
</dbReference>
<feature type="region of interest" description="Disordered" evidence="1">
    <location>
        <begin position="1"/>
        <end position="34"/>
    </location>
</feature>
<evidence type="ECO:0000313" key="3">
    <source>
        <dbReference type="Proteomes" id="UP001396334"/>
    </source>
</evidence>
<feature type="compositionally biased region" description="Polar residues" evidence="1">
    <location>
        <begin position="1"/>
        <end position="13"/>
    </location>
</feature>
<protein>
    <submittedName>
        <fullName evidence="2">Uncharacterized protein</fullName>
    </submittedName>
</protein>
<accession>A0ABR2QAK6</accession>
<dbReference type="EMBL" id="JBBPBN010000042">
    <property type="protein sequence ID" value="KAK8997685.1"/>
    <property type="molecule type" value="Genomic_DNA"/>
</dbReference>
<reference evidence="2 3" key="1">
    <citation type="journal article" date="2024" name="G3 (Bethesda)">
        <title>Genome assembly of Hibiscus sabdariffa L. provides insights into metabolisms of medicinal natural products.</title>
        <authorList>
            <person name="Kim T."/>
        </authorList>
    </citation>
    <scope>NUCLEOTIDE SEQUENCE [LARGE SCALE GENOMIC DNA]</scope>
    <source>
        <strain evidence="2">TK-2024</strain>
        <tissue evidence="2">Old leaves</tissue>
    </source>
</reference>
<comment type="caution">
    <text evidence="2">The sequence shown here is derived from an EMBL/GenBank/DDBJ whole genome shotgun (WGS) entry which is preliminary data.</text>
</comment>
<evidence type="ECO:0000256" key="1">
    <source>
        <dbReference type="SAM" id="MobiDB-lite"/>
    </source>
</evidence>
<sequence length="129" mass="13736">MADDSNSQNSALGESSLGGHKLLHDTGEQDPVRMSPLSIVHGAHKHEEEGQEAAIDVRQAMSDTSNSLTDRAQLVSVAKTMVLKMSSVGPGMTASMELDVRQGSESLHGDRVSYEELGGTIEAMEVEVD</sequence>
<evidence type="ECO:0000313" key="2">
    <source>
        <dbReference type="EMBL" id="KAK8997685.1"/>
    </source>
</evidence>
<feature type="compositionally biased region" description="Basic and acidic residues" evidence="1">
    <location>
        <begin position="22"/>
        <end position="31"/>
    </location>
</feature>
<gene>
    <name evidence="2" type="ORF">V6N11_012230</name>
</gene>
<proteinExistence type="predicted"/>
<name>A0ABR2QAK6_9ROSI</name>